<reference evidence="4 7" key="1">
    <citation type="submission" date="2014-12" db="EMBL/GenBank/DDBJ databases">
        <title>Draft genome sequences of 10 type strains of Lactococcus.</title>
        <authorList>
            <person name="Sun Z."/>
            <person name="Zhong Z."/>
            <person name="Liu W."/>
            <person name="Zhang W."/>
            <person name="Zhang H."/>
        </authorList>
    </citation>
    <scope>NUCLEOTIDE SEQUENCE [LARGE SCALE GENOMIC DNA]</scope>
    <source>
        <strain evidence="4 7">DSM 22330</strain>
    </source>
</reference>
<dbReference type="PANTHER" id="PTHR30576">
    <property type="entry name" value="COLANIC BIOSYNTHESIS UDP-GLUCOSE LIPID CARRIER TRANSFERASE"/>
    <property type="match status" value="1"/>
</dbReference>
<name>A0A1K2HFX6_9LACT</name>
<evidence type="ECO:0000256" key="1">
    <source>
        <dbReference type="ARBA" id="ARBA00006464"/>
    </source>
</evidence>
<evidence type="ECO:0000313" key="6">
    <source>
        <dbReference type="Proteomes" id="UP000185655"/>
    </source>
</evidence>
<keyword evidence="2" id="KW-1133">Transmembrane helix</keyword>
<evidence type="ECO:0000313" key="7">
    <source>
        <dbReference type="Proteomes" id="UP000218979"/>
    </source>
</evidence>
<keyword evidence="7" id="KW-1185">Reference proteome</keyword>
<organism evidence="5 6">
    <name type="scientific">Pseudolactococcus chungangensis CAU 28 = DSM 22330</name>
    <dbReference type="NCBI Taxonomy" id="1122154"/>
    <lineage>
        <taxon>Bacteria</taxon>
        <taxon>Bacillati</taxon>
        <taxon>Bacillota</taxon>
        <taxon>Bacilli</taxon>
        <taxon>Lactobacillales</taxon>
        <taxon>Streptococcaceae</taxon>
        <taxon>Pseudolactococcus</taxon>
    </lineage>
</organism>
<evidence type="ECO:0000313" key="4">
    <source>
        <dbReference type="EMBL" id="PCS00038.1"/>
    </source>
</evidence>
<gene>
    <name evidence="4" type="ORF">RR45_GL001387</name>
    <name evidence="5" type="ORF">SAMN02746068_01557</name>
</gene>
<evidence type="ECO:0000256" key="2">
    <source>
        <dbReference type="SAM" id="Phobius"/>
    </source>
</evidence>
<feature type="transmembrane region" description="Helical" evidence="2">
    <location>
        <begin position="35"/>
        <end position="56"/>
    </location>
</feature>
<dbReference type="Proteomes" id="UP000218979">
    <property type="component" value="Unassembled WGS sequence"/>
</dbReference>
<dbReference type="InterPro" id="IPR003362">
    <property type="entry name" value="Bact_transf"/>
</dbReference>
<evidence type="ECO:0000313" key="5">
    <source>
        <dbReference type="EMBL" id="SFZ75441.1"/>
    </source>
</evidence>
<dbReference type="GO" id="GO:0016780">
    <property type="term" value="F:phosphotransferase activity, for other substituted phosphate groups"/>
    <property type="evidence" value="ECO:0007669"/>
    <property type="project" value="TreeGrafter"/>
</dbReference>
<keyword evidence="5" id="KW-0808">Transferase</keyword>
<dbReference type="Proteomes" id="UP000185655">
    <property type="component" value="Unassembled WGS sequence"/>
</dbReference>
<dbReference type="STRING" id="1122154.SAMN02746068_01557"/>
<reference evidence="5 6" key="2">
    <citation type="submission" date="2016-11" db="EMBL/GenBank/DDBJ databases">
        <authorList>
            <person name="Jaros S."/>
            <person name="Januszkiewicz K."/>
            <person name="Wedrychowicz H."/>
        </authorList>
    </citation>
    <scope>NUCLEOTIDE SEQUENCE [LARGE SCALE GENOMIC DNA]</scope>
    <source>
        <strain evidence="5 6">DSM 22330</strain>
    </source>
</reference>
<dbReference type="EMBL" id="FPKS01000009">
    <property type="protein sequence ID" value="SFZ75441.1"/>
    <property type="molecule type" value="Genomic_DNA"/>
</dbReference>
<dbReference type="Pfam" id="PF02397">
    <property type="entry name" value="Bac_transf"/>
    <property type="match status" value="1"/>
</dbReference>
<protein>
    <submittedName>
        <fullName evidence="5">Sugar transferase involved in LPS biosynthesis (Colanic, teichoic acid)</fullName>
    </submittedName>
</protein>
<dbReference type="OrthoDB" id="9808602at2"/>
<dbReference type="EMBL" id="JXJT01000031">
    <property type="protein sequence ID" value="PCS00038.1"/>
    <property type="molecule type" value="Genomic_DNA"/>
</dbReference>
<accession>A0A1K2HFX6</accession>
<proteinExistence type="inferred from homology"/>
<comment type="similarity">
    <text evidence="1">Belongs to the bacterial sugar transferase family.</text>
</comment>
<sequence length="224" mass="25901">MSLVKEEISDVMTCPELTSHKPKIINGLIKRIGDILLSFLGLLLLSPFLLILWLTMKISEPNGSFLFSQIRVGKNGKTFKMYKIRSMHMDAEAQLEKLLIHNEIDGAMFKMKDDPRVTKIGKFIRKTSIDELPQLFNVLQGHMSLVGPRPPLPREVAQYTDYQKQRLQVRPGCTGLWQVSKRNNCTFQEMVELDLKYIREQNFLYDISLIFRTVWVMIRPNGAS</sequence>
<keyword evidence="2" id="KW-0812">Transmembrane</keyword>
<evidence type="ECO:0000259" key="3">
    <source>
        <dbReference type="Pfam" id="PF02397"/>
    </source>
</evidence>
<feature type="domain" description="Bacterial sugar transferase" evidence="3">
    <location>
        <begin position="30"/>
        <end position="218"/>
    </location>
</feature>
<keyword evidence="2" id="KW-0472">Membrane</keyword>
<dbReference type="AlphaFoldDB" id="A0A1K2HFX6"/>
<dbReference type="PANTHER" id="PTHR30576:SF0">
    <property type="entry name" value="UNDECAPRENYL-PHOSPHATE N-ACETYLGALACTOSAMINYL 1-PHOSPHATE TRANSFERASE-RELATED"/>
    <property type="match status" value="1"/>
</dbReference>